<evidence type="ECO:0000313" key="5">
    <source>
        <dbReference type="EMBL" id="WFD48298.1"/>
    </source>
</evidence>
<accession>A0ABY8ERZ8</accession>
<feature type="domain" description="RRM" evidence="4">
    <location>
        <begin position="484"/>
        <end position="557"/>
    </location>
</feature>
<sequence length="607" mass="65627">MSGDRNASRASSTPGSPGRGPANPSPSDTRQANAHNTDASLATSMDTLHLQHTDGAGQAPNAELVTPGPQTAAYAPGFAPVMPLQPAAAGMPMPAPVVPGWGASMPYMMPMSTGIPMGYVPPYSAPLAQSMPEFSNMAARVQMPPMVPIGRTVYVGNLPAEASVDELLSLVKFGPIENVRLLPDKNCAFISFLSAQVAAAFHADSSVRHISLHGQELKIGWGKPSVPPPAVVMAVQQHQASRNVYIGQLDENTTEQDLRNDLGRFGPIDQVKIVRDQAIAFVHFLSIQTAMKAVATLPTEPKWSGKRINYGKDRCAYVPKGQQQIQAHNHQAAAMGLAAATWLGYPTGYMNYGSNNVGMFEGTPPQRRASSEDSDGRSPVSNVEPQYHQFGNRTVYLGNLHPDTTAEDICNHVRGGILQYIRYMPDRHIAFVTFIDANAALAFFHMASLTGITIHNRRLKIGWGRPSGALSPAMALAVQSGASRNVYLGNIDNPEMMNEDKIRADLSQYGELEMVNTLKERNCAFANFLNIQSAIKCIEGLKYHKDYQSMKISFGKDRCGNPPRYLGKLPMALGGMPARSENGFGDVSRLSTESSFEAENESVQETS</sequence>
<dbReference type="SMART" id="SM00360">
    <property type="entry name" value="RRM"/>
    <property type="match status" value="4"/>
</dbReference>
<evidence type="ECO:0000259" key="4">
    <source>
        <dbReference type="PROSITE" id="PS50102"/>
    </source>
</evidence>
<dbReference type="PANTHER" id="PTHR14089">
    <property type="entry name" value="PRE-MRNA-SPLICING FACTOR RBM22"/>
    <property type="match status" value="1"/>
</dbReference>
<dbReference type="Pfam" id="PF00076">
    <property type="entry name" value="RRM_1"/>
    <property type="match status" value="2"/>
</dbReference>
<feature type="region of interest" description="Disordered" evidence="3">
    <location>
        <begin position="360"/>
        <end position="385"/>
    </location>
</feature>
<dbReference type="Gene3D" id="3.30.70.330">
    <property type="match status" value="4"/>
</dbReference>
<feature type="compositionally biased region" description="Acidic residues" evidence="3">
    <location>
        <begin position="596"/>
        <end position="607"/>
    </location>
</feature>
<gene>
    <name evidence="5" type="ORF">GLX27_002966</name>
</gene>
<evidence type="ECO:0000256" key="3">
    <source>
        <dbReference type="SAM" id="MobiDB-lite"/>
    </source>
</evidence>
<dbReference type="InterPro" id="IPR039171">
    <property type="entry name" value="Cwc2/Slt11"/>
</dbReference>
<protein>
    <recommendedName>
        <fullName evidence="4">RRM domain-containing protein</fullName>
    </recommendedName>
</protein>
<organism evidence="5 6">
    <name type="scientific">Malassezia furfur</name>
    <name type="common">Pityriasis versicolor infection agent</name>
    <name type="synonym">Pityrosporum furfur</name>
    <dbReference type="NCBI Taxonomy" id="55194"/>
    <lineage>
        <taxon>Eukaryota</taxon>
        <taxon>Fungi</taxon>
        <taxon>Dikarya</taxon>
        <taxon>Basidiomycota</taxon>
        <taxon>Ustilaginomycotina</taxon>
        <taxon>Malasseziomycetes</taxon>
        <taxon>Malasseziales</taxon>
        <taxon>Malasseziaceae</taxon>
        <taxon>Malassezia</taxon>
    </lineage>
</organism>
<dbReference type="PROSITE" id="PS50102">
    <property type="entry name" value="RRM"/>
    <property type="match status" value="4"/>
</dbReference>
<dbReference type="SUPFAM" id="SSF54928">
    <property type="entry name" value="RNA-binding domain, RBD"/>
    <property type="match status" value="2"/>
</dbReference>
<feature type="domain" description="RRM" evidence="4">
    <location>
        <begin position="393"/>
        <end position="466"/>
    </location>
</feature>
<dbReference type="EMBL" id="CP046236">
    <property type="protein sequence ID" value="WFD48298.1"/>
    <property type="molecule type" value="Genomic_DNA"/>
</dbReference>
<reference evidence="5 6" key="1">
    <citation type="journal article" date="2020" name="Elife">
        <title>Loss of centromere function drives karyotype evolution in closely related Malassezia species.</title>
        <authorList>
            <person name="Sankaranarayanan S.R."/>
            <person name="Ianiri G."/>
            <person name="Coelho M.A."/>
            <person name="Reza M.H."/>
            <person name="Thimmappa B.C."/>
            <person name="Ganguly P."/>
            <person name="Vadnala R.N."/>
            <person name="Sun S."/>
            <person name="Siddharthan R."/>
            <person name="Tellgren-Roth C."/>
            <person name="Dawson T.L."/>
            <person name="Heitman J."/>
            <person name="Sanyal K."/>
        </authorList>
    </citation>
    <scope>NUCLEOTIDE SEQUENCE [LARGE SCALE GENOMIC DNA]</scope>
    <source>
        <strain evidence="5">CBS14141</strain>
    </source>
</reference>
<keyword evidence="1 2" id="KW-0694">RNA-binding</keyword>
<feature type="domain" description="RRM" evidence="4">
    <location>
        <begin position="151"/>
        <end position="224"/>
    </location>
</feature>
<evidence type="ECO:0000256" key="2">
    <source>
        <dbReference type="PROSITE-ProRule" id="PRU00176"/>
    </source>
</evidence>
<feature type="region of interest" description="Disordered" evidence="3">
    <location>
        <begin position="1"/>
        <end position="33"/>
    </location>
</feature>
<dbReference type="Proteomes" id="UP000818624">
    <property type="component" value="Chromosome 3"/>
</dbReference>
<evidence type="ECO:0000313" key="6">
    <source>
        <dbReference type="Proteomes" id="UP000818624"/>
    </source>
</evidence>
<dbReference type="InterPro" id="IPR035979">
    <property type="entry name" value="RBD_domain_sf"/>
</dbReference>
<dbReference type="InterPro" id="IPR000504">
    <property type="entry name" value="RRM_dom"/>
</dbReference>
<proteinExistence type="predicted"/>
<dbReference type="PANTHER" id="PTHR14089:SF8">
    <property type="entry name" value="RNA-BINDING PROTEIN MRN1"/>
    <property type="match status" value="1"/>
</dbReference>
<dbReference type="CDD" id="cd12523">
    <property type="entry name" value="RRM2_MRN1"/>
    <property type="match status" value="1"/>
</dbReference>
<name>A0ABY8ERZ8_MALFU</name>
<feature type="domain" description="RRM" evidence="4">
    <location>
        <begin position="242"/>
        <end position="323"/>
    </location>
</feature>
<keyword evidence="6" id="KW-1185">Reference proteome</keyword>
<feature type="region of interest" description="Disordered" evidence="3">
    <location>
        <begin position="583"/>
        <end position="607"/>
    </location>
</feature>
<evidence type="ECO:0000256" key="1">
    <source>
        <dbReference type="ARBA" id="ARBA00022884"/>
    </source>
</evidence>
<dbReference type="InterPro" id="IPR012677">
    <property type="entry name" value="Nucleotide-bd_a/b_plait_sf"/>
</dbReference>